<organism evidence="3 4">
    <name type="scientific">Grus japonensis</name>
    <name type="common">Japanese crane</name>
    <name type="synonym">Red-crowned crane</name>
    <dbReference type="NCBI Taxonomy" id="30415"/>
    <lineage>
        <taxon>Eukaryota</taxon>
        <taxon>Metazoa</taxon>
        <taxon>Chordata</taxon>
        <taxon>Craniata</taxon>
        <taxon>Vertebrata</taxon>
        <taxon>Euteleostomi</taxon>
        <taxon>Archelosauria</taxon>
        <taxon>Archosauria</taxon>
        <taxon>Dinosauria</taxon>
        <taxon>Saurischia</taxon>
        <taxon>Theropoda</taxon>
        <taxon>Coelurosauria</taxon>
        <taxon>Aves</taxon>
        <taxon>Neognathae</taxon>
        <taxon>Neoaves</taxon>
        <taxon>Gruiformes</taxon>
        <taxon>Gruidae</taxon>
        <taxon>Grus</taxon>
    </lineage>
</organism>
<dbReference type="PROSITE" id="PS50878">
    <property type="entry name" value="RT_POL"/>
    <property type="match status" value="1"/>
</dbReference>
<dbReference type="CDD" id="cd01650">
    <property type="entry name" value="RT_nLTR_like"/>
    <property type="match status" value="1"/>
</dbReference>
<feature type="domain" description="Reverse transcriptase" evidence="2">
    <location>
        <begin position="40"/>
        <end position="298"/>
    </location>
</feature>
<gene>
    <name evidence="3" type="ORF">GRJ2_003408500</name>
</gene>
<dbReference type="AlphaFoldDB" id="A0ABC9YH74"/>
<dbReference type="Proteomes" id="UP001623348">
    <property type="component" value="Unassembled WGS sequence"/>
</dbReference>
<dbReference type="EMBL" id="BAAFJT010000306">
    <property type="protein sequence ID" value="GAB0209428.1"/>
    <property type="molecule type" value="Genomic_DNA"/>
</dbReference>
<comment type="caution">
    <text evidence="3">The sequence shown here is derived from an EMBL/GenBank/DDBJ whole genome shotgun (WGS) entry which is preliminary data.</text>
</comment>
<evidence type="ECO:0000313" key="4">
    <source>
        <dbReference type="Proteomes" id="UP001623348"/>
    </source>
</evidence>
<dbReference type="PANTHER" id="PTHR33332">
    <property type="entry name" value="REVERSE TRANSCRIPTASE DOMAIN-CONTAINING PROTEIN"/>
    <property type="match status" value="1"/>
</dbReference>
<dbReference type="InterPro" id="IPR043502">
    <property type="entry name" value="DNA/RNA_pol_sf"/>
</dbReference>
<sequence length="309" mass="35015">MEDPTLEQVEAPEGGCDPMGSLHWSRLLAGPVDPWREDPTPEHLGEVPEYRKKASVTPIFKKGKKEDPGNYRLVSLTSISGKVMEYLILETISRHMKDKKITRSSHHGFTKGKSCLTNLITFYDEMSGLVDEGRAVDIVLLDFRKAFDTVSHKILIEKLLMYGLDEQTVRWTENWLNGWAQRMVISSSAKSSWKTVTSGVPQGSIPDPVLFIIFINDLDDGAECAPGQFADDTKLGGVADRPEGHAAIQRDLNKLENWADRNLMQFNKGKCQVLHLGRGKPMHQYTCREPPSWKAALHRRTWRSWWTPS</sequence>
<evidence type="ECO:0000256" key="1">
    <source>
        <dbReference type="SAM" id="MobiDB-lite"/>
    </source>
</evidence>
<dbReference type="InterPro" id="IPR000477">
    <property type="entry name" value="RT_dom"/>
</dbReference>
<accession>A0ABC9YH74</accession>
<evidence type="ECO:0000259" key="2">
    <source>
        <dbReference type="PROSITE" id="PS50878"/>
    </source>
</evidence>
<keyword evidence="4" id="KW-1185">Reference proteome</keyword>
<name>A0ABC9YH74_GRUJA</name>
<proteinExistence type="predicted"/>
<reference evidence="3 4" key="1">
    <citation type="submission" date="2024-06" db="EMBL/GenBank/DDBJ databases">
        <title>The draft genome of Grus japonensis, version 3.</title>
        <authorList>
            <person name="Nabeshima K."/>
            <person name="Suzuki S."/>
            <person name="Onuma M."/>
        </authorList>
    </citation>
    <scope>NUCLEOTIDE SEQUENCE [LARGE SCALE GENOMIC DNA]</scope>
    <source>
        <strain evidence="3 4">451A</strain>
    </source>
</reference>
<dbReference type="SUPFAM" id="SSF56672">
    <property type="entry name" value="DNA/RNA polymerases"/>
    <property type="match status" value="1"/>
</dbReference>
<evidence type="ECO:0000313" key="3">
    <source>
        <dbReference type="EMBL" id="GAB0209428.1"/>
    </source>
</evidence>
<protein>
    <submittedName>
        <fullName evidence="3">Mitochondrial enolase superfamily member 1</fullName>
    </submittedName>
</protein>
<feature type="region of interest" description="Disordered" evidence="1">
    <location>
        <begin position="1"/>
        <end position="20"/>
    </location>
</feature>
<dbReference type="Pfam" id="PF00078">
    <property type="entry name" value="RVT_1"/>
    <property type="match status" value="1"/>
</dbReference>